<name>A0A6P5WSN1_DURZI</name>
<comment type="subcellular location">
    <subcellularLocation>
        <location evidence="1">Cell membrane</location>
        <topology evidence="1">Single-pass membrane protein</topology>
    </subcellularLocation>
</comment>
<dbReference type="GO" id="GO:0005886">
    <property type="term" value="C:plasma membrane"/>
    <property type="evidence" value="ECO:0007669"/>
    <property type="project" value="UniProtKB-SubCell"/>
</dbReference>
<evidence type="ECO:0000256" key="6">
    <source>
        <dbReference type="ARBA" id="ARBA00022840"/>
    </source>
</evidence>
<dbReference type="Proteomes" id="UP000515121">
    <property type="component" value="Unplaced"/>
</dbReference>
<keyword evidence="3 10" id="KW-0812">Transmembrane</keyword>
<evidence type="ECO:0000259" key="13">
    <source>
        <dbReference type="PROSITE" id="PS51782"/>
    </source>
</evidence>
<reference evidence="15" key="1">
    <citation type="submission" date="2025-08" db="UniProtKB">
        <authorList>
            <consortium name="RefSeq"/>
        </authorList>
    </citation>
    <scope>IDENTIFICATION</scope>
    <source>
        <tissue evidence="15">Fruit stalk</tissue>
    </source>
</reference>
<dbReference type="GO" id="GO:0045087">
    <property type="term" value="P:innate immune response"/>
    <property type="evidence" value="ECO:0007669"/>
    <property type="project" value="UniProtKB-ARBA"/>
</dbReference>
<keyword evidence="4 11" id="KW-0732">Signal</keyword>
<accession>A0A6P5WSN1</accession>
<dbReference type="GO" id="GO:0005524">
    <property type="term" value="F:ATP binding"/>
    <property type="evidence" value="ECO:0007669"/>
    <property type="project" value="UniProtKB-KW"/>
</dbReference>
<evidence type="ECO:0000313" key="15">
    <source>
        <dbReference type="RefSeq" id="XP_022718677.1"/>
    </source>
</evidence>
<feature type="signal peptide" evidence="11">
    <location>
        <begin position="1"/>
        <end position="27"/>
    </location>
</feature>
<evidence type="ECO:0000256" key="8">
    <source>
        <dbReference type="ARBA" id="ARBA00023136"/>
    </source>
</evidence>
<feature type="domain" description="Protein kinase" evidence="12">
    <location>
        <begin position="352"/>
        <end position="629"/>
    </location>
</feature>
<dbReference type="AlphaFoldDB" id="A0A6P5WSN1"/>
<evidence type="ECO:0000256" key="11">
    <source>
        <dbReference type="SAM" id="SignalP"/>
    </source>
</evidence>
<dbReference type="InterPro" id="IPR056563">
    <property type="entry name" value="LysM3_LYK4_5"/>
</dbReference>
<evidence type="ECO:0000256" key="7">
    <source>
        <dbReference type="ARBA" id="ARBA00022989"/>
    </source>
</evidence>
<dbReference type="PROSITE" id="PS50011">
    <property type="entry name" value="PROTEIN_KINASE_DOM"/>
    <property type="match status" value="1"/>
</dbReference>
<evidence type="ECO:0000256" key="1">
    <source>
        <dbReference type="ARBA" id="ARBA00004162"/>
    </source>
</evidence>
<dbReference type="PANTHER" id="PTHR45927:SF6">
    <property type="entry name" value="PROTEIN LYK5"/>
    <property type="match status" value="1"/>
</dbReference>
<keyword evidence="9" id="KW-1015">Disulfide bond</keyword>
<dbReference type="InterPro" id="IPR001245">
    <property type="entry name" value="Ser-Thr/Tyr_kinase_cat_dom"/>
</dbReference>
<dbReference type="Pfam" id="PF23473">
    <property type="entry name" value="LysM3_LYK4_5"/>
    <property type="match status" value="1"/>
</dbReference>
<evidence type="ECO:0000256" key="3">
    <source>
        <dbReference type="ARBA" id="ARBA00022692"/>
    </source>
</evidence>
<proteinExistence type="predicted"/>
<dbReference type="FunFam" id="1.10.510.10:FF:000468">
    <property type="entry name" value="PTI1-like tyrosine-protein kinase 3"/>
    <property type="match status" value="1"/>
</dbReference>
<feature type="transmembrane region" description="Helical" evidence="10">
    <location>
        <begin position="276"/>
        <end position="301"/>
    </location>
</feature>
<evidence type="ECO:0000313" key="14">
    <source>
        <dbReference type="Proteomes" id="UP000515121"/>
    </source>
</evidence>
<evidence type="ECO:0000256" key="10">
    <source>
        <dbReference type="SAM" id="Phobius"/>
    </source>
</evidence>
<evidence type="ECO:0000256" key="5">
    <source>
        <dbReference type="ARBA" id="ARBA00022741"/>
    </source>
</evidence>
<keyword evidence="8 10" id="KW-0472">Membrane</keyword>
<dbReference type="InterPro" id="IPR056561">
    <property type="entry name" value="NFP_LYK_LysM1"/>
</dbReference>
<dbReference type="Pfam" id="PF23472">
    <property type="entry name" value="LysM2_CERK1_LYK3_4_5"/>
    <property type="match status" value="1"/>
</dbReference>
<evidence type="ECO:0000256" key="2">
    <source>
        <dbReference type="ARBA" id="ARBA00022475"/>
    </source>
</evidence>
<sequence>MEKNLKLWLKFYVLALLLLLHSGSTEGQQAYLNNDQLECADKSKDNNVTRGFLCNGVQKSCKSYITFRAEAPHTSAVTIAYLLGAQPDLISSLRLNNLSSDVSSVPANSLVFVPLNCSCAGSYYQHNITYTIKDDTETYFTIANDTYQGLTTCQAMKAQNSIGILDLKVCDKLLVPLRCACPTLDQTKAGAKFLLTYIAYWGDFISSIAESFGVDEQSVLDANKLTEDLIFPFTPVLVPLAAEPTMILAPQASPSPPSPSHITSAPIRKSKSSYKWVFVGIGIAAGLILLFGLSGLLFFFYRRPSQKAEQEAATPSEPKPLSDSIDYSDDSWFVSIHEGRYAVESLTSYKFKDLEAATGNFSESNIIKGSVYRGQFQGDYAAIKVMKGDVSAAMNLLKKINHNNIIRLSGFCVHGGNTYLVYEHVEKGSLDDLLQSSKGQTSFTLSWKQRVQIAYDVADALNYLHNYMNPPYMHKNLNTSNILLDGNFRAKLANIGFARTVENDGDLQLTRHVVGTLGYMAPEYIESGVITPKLDVFAFGVVLLELLSGRKAAEKNAEGEELLSASIKGVLEGVDLREKLQNFIDHALGAEYPLHLAFSMAQLARNCVAYDLNARPSMAEVLIAATKIFSSSLDWCPSSEFQSQSSSSRLPTRIIGC</sequence>
<dbReference type="SUPFAM" id="SSF56112">
    <property type="entry name" value="Protein kinase-like (PK-like)"/>
    <property type="match status" value="1"/>
</dbReference>
<dbReference type="Gene3D" id="3.30.200.20">
    <property type="entry name" value="Phosphorylase Kinase, domain 1"/>
    <property type="match status" value="1"/>
</dbReference>
<keyword evidence="14" id="KW-1185">Reference proteome</keyword>
<evidence type="ECO:0000256" key="9">
    <source>
        <dbReference type="ARBA" id="ARBA00023157"/>
    </source>
</evidence>
<dbReference type="RefSeq" id="XP_022718677.1">
    <property type="nucleotide sequence ID" value="XM_022862942.1"/>
</dbReference>
<gene>
    <name evidence="15" type="primary">LOC111276952</name>
</gene>
<keyword evidence="7 10" id="KW-1133">Transmembrane helix</keyword>
<dbReference type="InterPro" id="IPR056562">
    <property type="entry name" value="LysM2_CERK1_LYK3_4_5"/>
</dbReference>
<dbReference type="KEGG" id="dzi:111276952"/>
<keyword evidence="5" id="KW-0547">Nucleotide-binding</keyword>
<dbReference type="InterPro" id="IPR018392">
    <property type="entry name" value="LysM"/>
</dbReference>
<dbReference type="InterPro" id="IPR052611">
    <property type="entry name" value="Plant_RLK_LysM"/>
</dbReference>
<dbReference type="InterPro" id="IPR011009">
    <property type="entry name" value="Kinase-like_dom_sf"/>
</dbReference>
<dbReference type="GO" id="GO:0004672">
    <property type="term" value="F:protein kinase activity"/>
    <property type="evidence" value="ECO:0007669"/>
    <property type="project" value="InterPro"/>
</dbReference>
<dbReference type="PROSITE" id="PS51782">
    <property type="entry name" value="LYSM"/>
    <property type="match status" value="1"/>
</dbReference>
<dbReference type="GeneID" id="111276952"/>
<keyword evidence="2" id="KW-1003">Cell membrane</keyword>
<dbReference type="InterPro" id="IPR000719">
    <property type="entry name" value="Prot_kinase_dom"/>
</dbReference>
<keyword evidence="6" id="KW-0067">ATP-binding</keyword>
<dbReference type="Pfam" id="PF07714">
    <property type="entry name" value="PK_Tyr_Ser-Thr"/>
    <property type="match status" value="1"/>
</dbReference>
<dbReference type="OrthoDB" id="4062651at2759"/>
<protein>
    <submittedName>
        <fullName evidence="15">Protein LYK5-like</fullName>
    </submittedName>
</protein>
<evidence type="ECO:0000259" key="12">
    <source>
        <dbReference type="PROSITE" id="PS50011"/>
    </source>
</evidence>
<dbReference type="PANTHER" id="PTHR45927">
    <property type="entry name" value="LYSM-DOMAIN RECEPTOR-LIKE KINASE-RELATED"/>
    <property type="match status" value="1"/>
</dbReference>
<evidence type="ECO:0000256" key="4">
    <source>
        <dbReference type="ARBA" id="ARBA00022729"/>
    </source>
</evidence>
<feature type="chain" id="PRO_5028185347" evidence="11">
    <location>
        <begin position="28"/>
        <end position="657"/>
    </location>
</feature>
<organism evidence="14 15">
    <name type="scientific">Durio zibethinus</name>
    <name type="common">Durian</name>
    <dbReference type="NCBI Taxonomy" id="66656"/>
    <lineage>
        <taxon>Eukaryota</taxon>
        <taxon>Viridiplantae</taxon>
        <taxon>Streptophyta</taxon>
        <taxon>Embryophyta</taxon>
        <taxon>Tracheophyta</taxon>
        <taxon>Spermatophyta</taxon>
        <taxon>Magnoliopsida</taxon>
        <taxon>eudicotyledons</taxon>
        <taxon>Gunneridae</taxon>
        <taxon>Pentapetalae</taxon>
        <taxon>rosids</taxon>
        <taxon>malvids</taxon>
        <taxon>Malvales</taxon>
        <taxon>Malvaceae</taxon>
        <taxon>Helicteroideae</taxon>
        <taxon>Durio</taxon>
    </lineage>
</organism>
<dbReference type="Pfam" id="PF23446">
    <property type="entry name" value="LysM1_NFP_LYK"/>
    <property type="match status" value="1"/>
</dbReference>
<dbReference type="Gene3D" id="1.10.510.10">
    <property type="entry name" value="Transferase(Phosphotransferase) domain 1"/>
    <property type="match status" value="1"/>
</dbReference>
<feature type="domain" description="LysM" evidence="13">
    <location>
        <begin position="195"/>
        <end position="238"/>
    </location>
</feature>